<name>A0A413IAN1_9BACT</name>
<dbReference type="EMBL" id="QSCO01000016">
    <property type="protein sequence ID" value="RGY05708.1"/>
    <property type="molecule type" value="Genomic_DNA"/>
</dbReference>
<reference evidence="2 3" key="1">
    <citation type="submission" date="2018-08" db="EMBL/GenBank/DDBJ databases">
        <title>A genome reference for cultivated species of the human gut microbiota.</title>
        <authorList>
            <person name="Zou Y."/>
            <person name="Xue W."/>
            <person name="Luo G."/>
        </authorList>
    </citation>
    <scope>NUCLEOTIDE SEQUENCE [LARGE SCALE GENOMIC DNA]</scope>
    <source>
        <strain evidence="2 3">OF03-11</strain>
    </source>
</reference>
<dbReference type="RefSeq" id="WP_118104136.1">
    <property type="nucleotide sequence ID" value="NZ_JABWDG010000009.1"/>
</dbReference>
<dbReference type="Proteomes" id="UP000284434">
    <property type="component" value="Unassembled WGS sequence"/>
</dbReference>
<dbReference type="EMBL" id="JAKNDN010000019">
    <property type="protein sequence ID" value="MCG4960289.1"/>
    <property type="molecule type" value="Genomic_DNA"/>
</dbReference>
<protein>
    <submittedName>
        <fullName evidence="2">Uncharacterized protein</fullName>
    </submittedName>
</protein>
<proteinExistence type="predicted"/>
<evidence type="ECO:0000313" key="3">
    <source>
        <dbReference type="Proteomes" id="UP000284434"/>
    </source>
</evidence>
<organism evidence="2 3">
    <name type="scientific">Odoribacter splanchnicus</name>
    <dbReference type="NCBI Taxonomy" id="28118"/>
    <lineage>
        <taxon>Bacteria</taxon>
        <taxon>Pseudomonadati</taxon>
        <taxon>Bacteroidota</taxon>
        <taxon>Bacteroidia</taxon>
        <taxon>Bacteroidales</taxon>
        <taxon>Odoribacteraceae</taxon>
        <taxon>Odoribacter</taxon>
    </lineage>
</organism>
<dbReference type="Proteomes" id="UP001199750">
    <property type="component" value="Unassembled WGS sequence"/>
</dbReference>
<sequence length="308" mass="35445">MKLRVLYMFVLAGCLCACQKEDPVVPNGMSNPFATLPGATDEETKLREDFYKATGCHLLFNDTLRHEYKGLDGNGNPFYETELLGLEYSLTNVGFTRFKFDYLQTLEQKRAVVNFLQYDLLPYIKTVMPYSMMVANGIDEYQQNKLEGYYEYVGSPLTYNNLRCLALNVNRLWELADEELKGYAQDICCEMIFASFGGTSDKRYTDGKAGSFFEQSSYYYGAPKVGIDWVTWQPIYYNPLELGFLEDDPLDSYFPSPKDDAVNYIKACLSMTEEEFFAKYGENDVNGYTRKKYDIIKPLLDETGIKFN</sequence>
<dbReference type="AlphaFoldDB" id="A0A413IAN1"/>
<accession>A0A413IAN1</accession>
<evidence type="ECO:0000313" key="2">
    <source>
        <dbReference type="EMBL" id="RGY05708.1"/>
    </source>
</evidence>
<evidence type="ECO:0000313" key="1">
    <source>
        <dbReference type="EMBL" id="MCG4960289.1"/>
    </source>
</evidence>
<comment type="caution">
    <text evidence="2">The sequence shown here is derived from an EMBL/GenBank/DDBJ whole genome shotgun (WGS) entry which is preliminary data.</text>
</comment>
<gene>
    <name evidence="2" type="ORF">DXA53_11720</name>
    <name evidence="1" type="ORF">L0P03_10580</name>
</gene>
<reference evidence="1" key="2">
    <citation type="submission" date="2022-01" db="EMBL/GenBank/DDBJ databases">
        <title>Collection of gut derived symbiotic bacterial strains cultured from healthy donors.</title>
        <authorList>
            <person name="Lin H."/>
            <person name="Kohout C."/>
            <person name="Waligurski E."/>
            <person name="Pamer E.G."/>
        </authorList>
    </citation>
    <scope>NUCLEOTIDE SEQUENCE</scope>
    <source>
        <strain evidence="1">DFI.1.149</strain>
    </source>
</reference>